<feature type="domain" description="Nudix hydrolase" evidence="5">
    <location>
        <begin position="51"/>
        <end position="174"/>
    </location>
</feature>
<keyword evidence="2 4" id="KW-0378">Hydrolase</keyword>
<evidence type="ECO:0000256" key="1">
    <source>
        <dbReference type="ARBA" id="ARBA00001946"/>
    </source>
</evidence>
<gene>
    <name evidence="6" type="ORF">CJP73_00695</name>
</gene>
<dbReference type="InterPro" id="IPR020084">
    <property type="entry name" value="NUDIX_hydrolase_CS"/>
</dbReference>
<accession>A0A3A1YXG8</accession>
<dbReference type="GO" id="GO:0016787">
    <property type="term" value="F:hydrolase activity"/>
    <property type="evidence" value="ECO:0007669"/>
    <property type="project" value="UniProtKB-KW"/>
</dbReference>
<dbReference type="PRINTS" id="PR00502">
    <property type="entry name" value="NUDIXFAMILY"/>
</dbReference>
<dbReference type="OrthoDB" id="5417595at2"/>
<dbReference type="InterPro" id="IPR020476">
    <property type="entry name" value="Nudix_hydrolase"/>
</dbReference>
<dbReference type="CDD" id="cd04511">
    <property type="entry name" value="NUDIX_Hydrolase"/>
    <property type="match status" value="1"/>
</dbReference>
<dbReference type="PANTHER" id="PTHR43222:SF2">
    <property type="entry name" value="NUDIX HYDROLASE 23, CHLOROPLASTIC"/>
    <property type="match status" value="1"/>
</dbReference>
<keyword evidence="3" id="KW-0460">Magnesium</keyword>
<dbReference type="PANTHER" id="PTHR43222">
    <property type="entry name" value="NUDIX HYDROLASE 23"/>
    <property type="match status" value="1"/>
</dbReference>
<dbReference type="PROSITE" id="PS51462">
    <property type="entry name" value="NUDIX"/>
    <property type="match status" value="1"/>
</dbReference>
<dbReference type="Gene3D" id="2.20.70.10">
    <property type="match status" value="1"/>
</dbReference>
<comment type="caution">
    <text evidence="6">The sequence shown here is derived from an EMBL/GenBank/DDBJ whole genome shotgun (WGS) entry which is preliminary data.</text>
</comment>
<dbReference type="InterPro" id="IPR000086">
    <property type="entry name" value="NUDIX_hydrolase_dom"/>
</dbReference>
<name>A0A3A1YXG8_9BURK</name>
<reference evidence="6 7" key="1">
    <citation type="submission" date="2017-08" db="EMBL/GenBank/DDBJ databases">
        <title>Pusillimonas indicus sp. nov., a member of the family Alcaligenaceae isolated from surface seawater.</title>
        <authorList>
            <person name="Li J."/>
        </authorList>
    </citation>
    <scope>NUCLEOTIDE SEQUENCE [LARGE SCALE GENOMIC DNA]</scope>
    <source>
        <strain evidence="6 7">L52-1-41</strain>
    </source>
</reference>
<evidence type="ECO:0000259" key="5">
    <source>
        <dbReference type="PROSITE" id="PS51462"/>
    </source>
</evidence>
<dbReference type="InterPro" id="IPR029401">
    <property type="entry name" value="Nudix_N"/>
</dbReference>
<evidence type="ECO:0000313" key="7">
    <source>
        <dbReference type="Proteomes" id="UP000266206"/>
    </source>
</evidence>
<dbReference type="InterPro" id="IPR015797">
    <property type="entry name" value="NUDIX_hydrolase-like_dom_sf"/>
</dbReference>
<protein>
    <submittedName>
        <fullName evidence="6">NUDIX hydrolase</fullName>
    </submittedName>
</protein>
<dbReference type="Pfam" id="PF00293">
    <property type="entry name" value="NUDIX"/>
    <property type="match status" value="1"/>
</dbReference>
<proteinExistence type="inferred from homology"/>
<dbReference type="RefSeq" id="WP_119515224.1">
    <property type="nucleotide sequence ID" value="NZ_NQYH01000001.1"/>
</dbReference>
<evidence type="ECO:0000256" key="2">
    <source>
        <dbReference type="ARBA" id="ARBA00022801"/>
    </source>
</evidence>
<sequence>MTTQPSSFYFPAPRSQKFCSQCATEISYITPPDDNRLRAVCQSCGAVHYQNPRNVVGVLPIFNDKILLCRRAISPRYNKWTLPAGFMELGETTAQGAMRETQEEAGAQIELGSLYTVIDVPHAEQVHFFYLAKVLSPELAPGPESLEARFFSPETIPWDELAFRTVITTLEHYLDDKKNGVFDSPHQKPPVHHYDVPLPMHDF</sequence>
<dbReference type="SUPFAM" id="SSF55811">
    <property type="entry name" value="Nudix"/>
    <property type="match status" value="1"/>
</dbReference>
<comment type="similarity">
    <text evidence="4">Belongs to the Nudix hydrolase family.</text>
</comment>
<dbReference type="Gene3D" id="3.90.79.10">
    <property type="entry name" value="Nucleoside Triphosphate Pyrophosphohydrolase"/>
    <property type="match status" value="1"/>
</dbReference>
<dbReference type="EMBL" id="NQYH01000001">
    <property type="protein sequence ID" value="RIY41999.1"/>
    <property type="molecule type" value="Genomic_DNA"/>
</dbReference>
<dbReference type="AlphaFoldDB" id="A0A3A1YXG8"/>
<dbReference type="Proteomes" id="UP000266206">
    <property type="component" value="Unassembled WGS sequence"/>
</dbReference>
<evidence type="ECO:0000256" key="3">
    <source>
        <dbReference type="ARBA" id="ARBA00022842"/>
    </source>
</evidence>
<comment type="cofactor">
    <cofactor evidence="1">
        <name>Mg(2+)</name>
        <dbReference type="ChEBI" id="CHEBI:18420"/>
    </cofactor>
</comment>
<evidence type="ECO:0000256" key="4">
    <source>
        <dbReference type="RuleBase" id="RU003476"/>
    </source>
</evidence>
<dbReference type="PROSITE" id="PS00893">
    <property type="entry name" value="NUDIX_BOX"/>
    <property type="match status" value="1"/>
</dbReference>
<evidence type="ECO:0000313" key="6">
    <source>
        <dbReference type="EMBL" id="RIY41999.1"/>
    </source>
</evidence>
<dbReference type="Pfam" id="PF14803">
    <property type="entry name" value="Zn_ribbon_Nudix"/>
    <property type="match status" value="1"/>
</dbReference>
<organism evidence="6 7">
    <name type="scientific">Neopusillimonas maritima</name>
    <dbReference type="NCBI Taxonomy" id="2026239"/>
    <lineage>
        <taxon>Bacteria</taxon>
        <taxon>Pseudomonadati</taxon>
        <taxon>Pseudomonadota</taxon>
        <taxon>Betaproteobacteria</taxon>
        <taxon>Burkholderiales</taxon>
        <taxon>Alcaligenaceae</taxon>
        <taxon>Neopusillimonas</taxon>
    </lineage>
</organism>